<keyword evidence="2" id="KW-0812">Transmembrane</keyword>
<organism evidence="4 5">
    <name type="scientific">Podila minutissima</name>
    <dbReference type="NCBI Taxonomy" id="64525"/>
    <lineage>
        <taxon>Eukaryota</taxon>
        <taxon>Fungi</taxon>
        <taxon>Fungi incertae sedis</taxon>
        <taxon>Mucoromycota</taxon>
        <taxon>Mortierellomycotina</taxon>
        <taxon>Mortierellomycetes</taxon>
        <taxon>Mortierellales</taxon>
        <taxon>Mortierellaceae</taxon>
        <taxon>Podila</taxon>
    </lineage>
</organism>
<sequence>MPFNTKSFVMTIGFVLAALMLGSTVSAQESCPECKSADGVLKHCNTSLMMNTWPGTMVFQPDEAKAPCACNTNFYDLVDSCLRCQTSTSAKYSVKPLDPYKQVCLSFHQTWQEIYIPNRPSTSSTPEPTTIPEPSDDAEGLHHVGLSSGAIAGIIVSAIALIVALSVALYVYQRRKRDLARQQEEDELYKYNGQAHSSYMEVPLPQYTGMIQPTLPPLPQITNLRVMNPDADDDYVHSKEGCNKSFEVKHNSSPGWRRGSFDDD</sequence>
<dbReference type="Proteomes" id="UP000696485">
    <property type="component" value="Unassembled WGS sequence"/>
</dbReference>
<protein>
    <submittedName>
        <fullName evidence="4">Uncharacterized protein</fullName>
    </submittedName>
</protein>
<evidence type="ECO:0000313" key="4">
    <source>
        <dbReference type="EMBL" id="KAF9326116.1"/>
    </source>
</evidence>
<feature type="transmembrane region" description="Helical" evidence="2">
    <location>
        <begin position="150"/>
        <end position="172"/>
    </location>
</feature>
<accession>A0A9P5VI87</accession>
<dbReference type="EMBL" id="JAAAUY010000823">
    <property type="protein sequence ID" value="KAF9326116.1"/>
    <property type="molecule type" value="Genomic_DNA"/>
</dbReference>
<evidence type="ECO:0000256" key="2">
    <source>
        <dbReference type="SAM" id="Phobius"/>
    </source>
</evidence>
<feature type="region of interest" description="Disordered" evidence="1">
    <location>
        <begin position="118"/>
        <end position="138"/>
    </location>
</feature>
<feature type="signal peptide" evidence="3">
    <location>
        <begin position="1"/>
        <end position="27"/>
    </location>
</feature>
<proteinExistence type="predicted"/>
<name>A0A9P5VI87_9FUNG</name>
<feature type="compositionally biased region" description="Low complexity" evidence="1">
    <location>
        <begin position="120"/>
        <end position="133"/>
    </location>
</feature>
<keyword evidence="5" id="KW-1185">Reference proteome</keyword>
<gene>
    <name evidence="4" type="ORF">BG006_010423</name>
</gene>
<feature type="chain" id="PRO_5040274548" evidence="3">
    <location>
        <begin position="28"/>
        <end position="264"/>
    </location>
</feature>
<keyword evidence="2" id="KW-1133">Transmembrane helix</keyword>
<reference evidence="4" key="1">
    <citation type="journal article" date="2020" name="Fungal Divers.">
        <title>Resolving the Mortierellaceae phylogeny through synthesis of multi-gene phylogenetics and phylogenomics.</title>
        <authorList>
            <person name="Vandepol N."/>
            <person name="Liber J."/>
            <person name="Desiro A."/>
            <person name="Na H."/>
            <person name="Kennedy M."/>
            <person name="Barry K."/>
            <person name="Grigoriev I.V."/>
            <person name="Miller A.N."/>
            <person name="O'Donnell K."/>
            <person name="Stajich J.E."/>
            <person name="Bonito G."/>
        </authorList>
    </citation>
    <scope>NUCLEOTIDE SEQUENCE</scope>
    <source>
        <strain evidence="4">NVP1</strain>
    </source>
</reference>
<keyword evidence="3" id="KW-0732">Signal</keyword>
<evidence type="ECO:0000256" key="1">
    <source>
        <dbReference type="SAM" id="MobiDB-lite"/>
    </source>
</evidence>
<comment type="caution">
    <text evidence="4">The sequence shown here is derived from an EMBL/GenBank/DDBJ whole genome shotgun (WGS) entry which is preliminary data.</text>
</comment>
<dbReference type="AlphaFoldDB" id="A0A9P5VI87"/>
<evidence type="ECO:0000256" key="3">
    <source>
        <dbReference type="SAM" id="SignalP"/>
    </source>
</evidence>
<evidence type="ECO:0000313" key="5">
    <source>
        <dbReference type="Proteomes" id="UP000696485"/>
    </source>
</evidence>
<keyword evidence="2" id="KW-0472">Membrane</keyword>